<sequence>MRAGACTIQQALTTEAAAILKHSLNLARRRGHAQVTPLHVAATLLNSSCSASSLLRRACVRSHPHHPTSLPLQCRALELCFNVALNRLPTSSPPSSSSSSLLRSHPSLSNALIAALKRAQAHQRRGCIEIQNNISHQSQQQSNQPLLAIKVELEQLIISILDDPSVSRVMREAGFSSTSVKHNLEEDSGTGGFGISPCAKPLSFFDNGSLLFPTQFMKQVEKKEGDVRVVLEVMMRRDQQSPQQRKRSGNTVVVGDSASMAEGVVDELLMRLERGDVPEELRGAQVIKLQLSYVHLRLMSRIDVEMKISDLRRRIFSSLEKGVVVYAGDLRWVVGEEDRDDMASAGFKPADYFISEFGRFLSELKSGINGGGRGRIQVLAFSSYQTYMRCKLMNPSLESQWALQAVVVPSGGLALSLHAPSCGGDSVAPKLKQYHEFHRPKQNRVCDGDEVEEKLTCCGECISHYEKEAASALKFVTKEAITVNSQLPCWLQNTKPEKVCRENLFELRRKWNRQCRNLHDQSRISQVRAQIHPTSISNAAYPWWSNSLPPSTKRDISMESSSISPKSLPKSARNTIATTLALCSRPVFADSAASTDKKMELLQVSPRDDLTKKLQENIPWQSETMHLQVVDALMECRSNQKKGNWILIHGNDLIAKRRLARVVAESLGSTLGVLHINLRKSSSCGSIDLLAESLEKESKNVVLMEGIECANPEFIKQIKDGIKTGFLMNSCGREVCLASLIIILASSGSEMEEDSDRVIRMRIRAEEEHPSFSDEKRKGEWNPTGAKKKKKKLRTADGGALDLNVAIVGNGEGEEEGALSGLTHEVGAGCEEDHDLPPTAVFSFETNTANTADQIAGGFTAKLRRVFEEMVAGNGGEGRLVVEQDLAEKLAAASGFFLEVEFDRWVSEVFKICIPTVKRGGRVRLEMEGKEGNLEGLGYLGSPLPKKIIVR</sequence>
<keyword evidence="2 3" id="KW-0677">Repeat</keyword>
<comment type="caution">
    <text evidence="6">The sequence shown here is derived from an EMBL/GenBank/DDBJ whole genome shotgun (WGS) entry which is preliminary data.</text>
</comment>
<organism evidence="6 7">
    <name type="scientific">Platanthera zijinensis</name>
    <dbReference type="NCBI Taxonomy" id="2320716"/>
    <lineage>
        <taxon>Eukaryota</taxon>
        <taxon>Viridiplantae</taxon>
        <taxon>Streptophyta</taxon>
        <taxon>Embryophyta</taxon>
        <taxon>Tracheophyta</taxon>
        <taxon>Spermatophyta</taxon>
        <taxon>Magnoliopsida</taxon>
        <taxon>Liliopsida</taxon>
        <taxon>Asparagales</taxon>
        <taxon>Orchidaceae</taxon>
        <taxon>Orchidoideae</taxon>
        <taxon>Orchideae</taxon>
        <taxon>Orchidinae</taxon>
        <taxon>Platanthera</taxon>
    </lineage>
</organism>
<dbReference type="InterPro" id="IPR027417">
    <property type="entry name" value="P-loop_NTPase"/>
</dbReference>
<feature type="domain" description="Clp R" evidence="5">
    <location>
        <begin position="8"/>
        <end position="190"/>
    </location>
</feature>
<dbReference type="PANTHER" id="PTHR43572:SF3">
    <property type="entry name" value="PROTEIN SMAX1-LIKE 5"/>
    <property type="match status" value="1"/>
</dbReference>
<dbReference type="PROSITE" id="PS51903">
    <property type="entry name" value="CLP_R"/>
    <property type="match status" value="1"/>
</dbReference>
<dbReference type="InterPro" id="IPR004176">
    <property type="entry name" value="Clp_R_N"/>
</dbReference>
<dbReference type="InterPro" id="IPR051650">
    <property type="entry name" value="SL_signaling_regulator"/>
</dbReference>
<dbReference type="EMBL" id="JBBWWQ010000019">
    <property type="protein sequence ID" value="KAK8919066.1"/>
    <property type="molecule type" value="Genomic_DNA"/>
</dbReference>
<evidence type="ECO:0000259" key="5">
    <source>
        <dbReference type="PROSITE" id="PS51903"/>
    </source>
</evidence>
<evidence type="ECO:0000313" key="7">
    <source>
        <dbReference type="Proteomes" id="UP001418222"/>
    </source>
</evidence>
<dbReference type="AlphaFoldDB" id="A0AAP0FW84"/>
<comment type="similarity">
    <text evidence="1">Belongs to the ClpA/ClpB family.</text>
</comment>
<dbReference type="Gene3D" id="1.10.1780.10">
    <property type="entry name" value="Clp, N-terminal domain"/>
    <property type="match status" value="1"/>
</dbReference>
<evidence type="ECO:0000256" key="4">
    <source>
        <dbReference type="SAM" id="MobiDB-lite"/>
    </source>
</evidence>
<dbReference type="Pfam" id="PF23569">
    <property type="entry name" value="NBD_SMAX1"/>
    <property type="match status" value="1"/>
</dbReference>
<dbReference type="Proteomes" id="UP001418222">
    <property type="component" value="Unassembled WGS sequence"/>
</dbReference>
<evidence type="ECO:0000313" key="6">
    <source>
        <dbReference type="EMBL" id="KAK8919066.1"/>
    </source>
</evidence>
<evidence type="ECO:0000256" key="2">
    <source>
        <dbReference type="ARBA" id="ARBA00022737"/>
    </source>
</evidence>
<name>A0AAP0FW84_9ASPA</name>
<proteinExistence type="inferred from homology"/>
<gene>
    <name evidence="6" type="ORF">KSP39_PZI021009</name>
</gene>
<dbReference type="InterPro" id="IPR058680">
    <property type="entry name" value="NBD_SMAX1-like"/>
</dbReference>
<feature type="region of interest" description="Disordered" evidence="4">
    <location>
        <begin position="768"/>
        <end position="793"/>
    </location>
</feature>
<feature type="compositionally biased region" description="Basic and acidic residues" evidence="4">
    <location>
        <begin position="768"/>
        <end position="780"/>
    </location>
</feature>
<reference evidence="6 7" key="1">
    <citation type="journal article" date="2022" name="Nat. Plants">
        <title>Genomes of leafy and leafless Platanthera orchids illuminate the evolution of mycoheterotrophy.</title>
        <authorList>
            <person name="Li M.H."/>
            <person name="Liu K.W."/>
            <person name="Li Z."/>
            <person name="Lu H.C."/>
            <person name="Ye Q.L."/>
            <person name="Zhang D."/>
            <person name="Wang J.Y."/>
            <person name="Li Y.F."/>
            <person name="Zhong Z.M."/>
            <person name="Liu X."/>
            <person name="Yu X."/>
            <person name="Liu D.K."/>
            <person name="Tu X.D."/>
            <person name="Liu B."/>
            <person name="Hao Y."/>
            <person name="Liao X.Y."/>
            <person name="Jiang Y.T."/>
            <person name="Sun W.H."/>
            <person name="Chen J."/>
            <person name="Chen Y.Q."/>
            <person name="Ai Y."/>
            <person name="Zhai J.W."/>
            <person name="Wu S.S."/>
            <person name="Zhou Z."/>
            <person name="Hsiao Y.Y."/>
            <person name="Wu W.L."/>
            <person name="Chen Y.Y."/>
            <person name="Lin Y.F."/>
            <person name="Hsu J.L."/>
            <person name="Li C.Y."/>
            <person name="Wang Z.W."/>
            <person name="Zhao X."/>
            <person name="Zhong W.Y."/>
            <person name="Ma X.K."/>
            <person name="Ma L."/>
            <person name="Huang J."/>
            <person name="Chen G.Z."/>
            <person name="Huang M.Z."/>
            <person name="Huang L."/>
            <person name="Peng D.H."/>
            <person name="Luo Y.B."/>
            <person name="Zou S.Q."/>
            <person name="Chen S.P."/>
            <person name="Lan S."/>
            <person name="Tsai W.C."/>
            <person name="Van de Peer Y."/>
            <person name="Liu Z.J."/>
        </authorList>
    </citation>
    <scope>NUCLEOTIDE SEQUENCE [LARGE SCALE GENOMIC DNA]</scope>
    <source>
        <strain evidence="6">Lor287</strain>
    </source>
</reference>
<dbReference type="Gene3D" id="3.40.50.300">
    <property type="entry name" value="P-loop containing nucleotide triphosphate hydrolases"/>
    <property type="match status" value="1"/>
</dbReference>
<evidence type="ECO:0000256" key="1">
    <source>
        <dbReference type="ARBA" id="ARBA00008675"/>
    </source>
</evidence>
<keyword evidence="7" id="KW-1185">Reference proteome</keyword>
<evidence type="ECO:0000256" key="3">
    <source>
        <dbReference type="PROSITE-ProRule" id="PRU01251"/>
    </source>
</evidence>
<dbReference type="SUPFAM" id="SSF81923">
    <property type="entry name" value="Double Clp-N motif"/>
    <property type="match status" value="1"/>
</dbReference>
<dbReference type="PANTHER" id="PTHR43572">
    <property type="entry name" value="CHAPERONE PROTEIN CLPD, CHLOROPLASTIC"/>
    <property type="match status" value="1"/>
</dbReference>
<protein>
    <recommendedName>
        <fullName evidence="5">Clp R domain-containing protein</fullName>
    </recommendedName>
</protein>
<accession>A0AAP0FW84</accession>
<dbReference type="InterPro" id="IPR036628">
    <property type="entry name" value="Clp_N_dom_sf"/>
</dbReference>